<dbReference type="RefSeq" id="XP_020446662.1">
    <property type="nucleotide sequence ID" value="XM_020591006.1"/>
</dbReference>
<evidence type="ECO:0000256" key="3">
    <source>
        <dbReference type="SAM" id="Phobius"/>
    </source>
</evidence>
<dbReference type="AlphaFoldDB" id="A0A3Q3J2W3"/>
<reference evidence="5" key="2">
    <citation type="submission" date="2025-09" db="UniProtKB">
        <authorList>
            <consortium name="Ensembl"/>
        </authorList>
    </citation>
    <scope>IDENTIFICATION</scope>
</reference>
<dbReference type="InterPro" id="IPR050111">
    <property type="entry name" value="C-type_lectin/snaclec_domain"/>
</dbReference>
<dbReference type="InterPro" id="IPR016187">
    <property type="entry name" value="CTDL_fold"/>
</dbReference>
<evidence type="ECO:0000256" key="1">
    <source>
        <dbReference type="ARBA" id="ARBA00022734"/>
    </source>
</evidence>
<dbReference type="Pfam" id="PF00059">
    <property type="entry name" value="Lectin_C"/>
    <property type="match status" value="1"/>
</dbReference>
<dbReference type="RefSeq" id="XP_020446663.1">
    <property type="nucleotide sequence ID" value="XM_020591007.1"/>
</dbReference>
<dbReference type="InterPro" id="IPR001304">
    <property type="entry name" value="C-type_lectin-like"/>
</dbReference>
<dbReference type="SUPFAM" id="SSF56436">
    <property type="entry name" value="C-type lectin-like"/>
    <property type="match status" value="1"/>
</dbReference>
<dbReference type="CDD" id="cd03590">
    <property type="entry name" value="CLECT_DC-SIGN_like"/>
    <property type="match status" value="1"/>
</dbReference>
<dbReference type="PROSITE" id="PS50041">
    <property type="entry name" value="C_TYPE_LECTIN_2"/>
    <property type="match status" value="1"/>
</dbReference>
<evidence type="ECO:0000259" key="4">
    <source>
        <dbReference type="PROSITE" id="PS50041"/>
    </source>
</evidence>
<dbReference type="GeneID" id="109955141"/>
<dbReference type="KEGG" id="malb:109955141"/>
<keyword evidence="3" id="KW-1133">Transmembrane helix</keyword>
<dbReference type="InterPro" id="IPR016186">
    <property type="entry name" value="C-type_lectin-like/link_sf"/>
</dbReference>
<evidence type="ECO:0000313" key="6">
    <source>
        <dbReference type="Proteomes" id="UP000261600"/>
    </source>
</evidence>
<dbReference type="STRING" id="43700.ENSMALP00000007502"/>
<proteinExistence type="predicted"/>
<dbReference type="Gene3D" id="3.10.100.10">
    <property type="entry name" value="Mannose-Binding Protein A, subunit A"/>
    <property type="match status" value="1"/>
</dbReference>
<dbReference type="GO" id="GO:0030246">
    <property type="term" value="F:carbohydrate binding"/>
    <property type="evidence" value="ECO:0007669"/>
    <property type="project" value="UniProtKB-KW"/>
</dbReference>
<evidence type="ECO:0000313" key="5">
    <source>
        <dbReference type="Ensembl" id="ENSMALP00000007502.1"/>
    </source>
</evidence>
<protein>
    <recommendedName>
        <fullName evidence="4">C-type lectin domain-containing protein</fullName>
    </recommendedName>
</protein>
<keyword evidence="1" id="KW-0430">Lectin</keyword>
<feature type="domain" description="C-type lectin" evidence="4">
    <location>
        <begin position="172"/>
        <end position="288"/>
    </location>
</feature>
<keyword evidence="6" id="KW-1185">Reference proteome</keyword>
<organism evidence="5 6">
    <name type="scientific">Monopterus albus</name>
    <name type="common">Swamp eel</name>
    <dbReference type="NCBI Taxonomy" id="43700"/>
    <lineage>
        <taxon>Eukaryota</taxon>
        <taxon>Metazoa</taxon>
        <taxon>Chordata</taxon>
        <taxon>Craniata</taxon>
        <taxon>Vertebrata</taxon>
        <taxon>Euteleostomi</taxon>
        <taxon>Actinopterygii</taxon>
        <taxon>Neopterygii</taxon>
        <taxon>Teleostei</taxon>
        <taxon>Neoteleostei</taxon>
        <taxon>Acanthomorphata</taxon>
        <taxon>Anabantaria</taxon>
        <taxon>Synbranchiformes</taxon>
        <taxon>Synbranchidae</taxon>
        <taxon>Monopterus</taxon>
    </lineage>
</organism>
<dbReference type="SMART" id="SM00034">
    <property type="entry name" value="CLECT"/>
    <property type="match status" value="1"/>
</dbReference>
<dbReference type="PANTHER" id="PTHR22803">
    <property type="entry name" value="MANNOSE, PHOSPHOLIPASE, LECTIN RECEPTOR RELATED"/>
    <property type="match status" value="1"/>
</dbReference>
<sequence>MENPQRMTDNGQEVSFIPVAAPVFSNNDGHSHPCYEIFPQGGDRCSRRVTLCLGVLNLVLLIVAGVVGVKCAKIKDSLQVSHSAATQLISELNNLRSNHSDVIKAEEEAKKDLERALQNHTLLKMQVEQHETLNDGYQRQIETLRTEKKNLQSNISAFEGSCGKCLSGWILHNSSCYFFSYVESSTVRKNWPDSRADCISHGADLVVIDNPEEQAFVSVTVTNVQGDITWQNGAWVGLTDIETEGTWVWITNVTEVEQRYWVDGEPNNHGIEGEDCGIVSYSSSNPWKTRYDGKCQIHELYWICEMPPR</sequence>
<feature type="coiled-coil region" evidence="2">
    <location>
        <begin position="96"/>
        <end position="161"/>
    </location>
</feature>
<dbReference type="Proteomes" id="UP000261600">
    <property type="component" value="Unplaced"/>
</dbReference>
<reference evidence="5" key="1">
    <citation type="submission" date="2025-08" db="UniProtKB">
        <authorList>
            <consortium name="Ensembl"/>
        </authorList>
    </citation>
    <scope>IDENTIFICATION</scope>
</reference>
<evidence type="ECO:0000256" key="2">
    <source>
        <dbReference type="SAM" id="Coils"/>
    </source>
</evidence>
<dbReference type="Ensembl" id="ENSMALT00000007665.1">
    <property type="protein sequence ID" value="ENSMALP00000007502.1"/>
    <property type="gene ID" value="ENSMALG00000005336.1"/>
</dbReference>
<keyword evidence="3" id="KW-0472">Membrane</keyword>
<keyword evidence="2" id="KW-0175">Coiled coil</keyword>
<accession>A0A3Q3J2W3</accession>
<keyword evidence="3" id="KW-0812">Transmembrane</keyword>
<dbReference type="InterPro" id="IPR033989">
    <property type="entry name" value="CD209-like_CTLD"/>
</dbReference>
<name>A0A3Q3J2W3_MONAL</name>
<dbReference type="OrthoDB" id="538816at2759"/>
<feature type="transmembrane region" description="Helical" evidence="3">
    <location>
        <begin position="49"/>
        <end position="69"/>
    </location>
</feature>